<dbReference type="InterPro" id="IPR011604">
    <property type="entry name" value="PDDEXK-like_dom_sf"/>
</dbReference>
<dbReference type="Pfam" id="PF09588">
    <property type="entry name" value="YqaJ"/>
    <property type="match status" value="1"/>
</dbReference>
<proteinExistence type="predicted"/>
<keyword evidence="2" id="KW-0378">Hydrolase</keyword>
<evidence type="ECO:0000259" key="1">
    <source>
        <dbReference type="Pfam" id="PF09588"/>
    </source>
</evidence>
<sequence>MKPRSNKQLRADLTRLTLQRMGFDGAAVSQGSDSWETMRLGVITASRAKDLIATGGMAPFPDDLEIVKTGRINRVEFDGRVFEGTKAECTKFVRSLLPPVPSDMRNTYLMELIAEVATGQQKRSGGKASAWGHEHEESCVGLYAFDAGVEVETIPFVYGDDSMRYGASPDGLIGDKLGIEAKNPFNTAVYLKFVLDGEIKPEYIEQVQFSMFVTGREQWVFANHDPDVRNYILHSITIDRDEAKMKTFADAVGQFTYDMDRALEKLGYLFGDQWAHLIDTRKAA</sequence>
<dbReference type="InterPro" id="IPR019080">
    <property type="entry name" value="YqaJ_viral_recombinase"/>
</dbReference>
<dbReference type="GO" id="GO:0004519">
    <property type="term" value="F:endonuclease activity"/>
    <property type="evidence" value="ECO:0007669"/>
    <property type="project" value="UniProtKB-KW"/>
</dbReference>
<evidence type="ECO:0000313" key="2">
    <source>
        <dbReference type="EMBL" id="VEB42940.1"/>
    </source>
</evidence>
<feature type="domain" description="YqaJ viral recombinase" evidence="1">
    <location>
        <begin position="35"/>
        <end position="217"/>
    </location>
</feature>
<evidence type="ECO:0000313" key="3">
    <source>
        <dbReference type="Proteomes" id="UP000275777"/>
    </source>
</evidence>
<name>A0A3S4LKM0_CHRVL</name>
<dbReference type="InterPro" id="IPR011335">
    <property type="entry name" value="Restrct_endonuc-II-like"/>
</dbReference>
<organism evidence="2 3">
    <name type="scientific">Chromobacterium violaceum</name>
    <dbReference type="NCBI Taxonomy" id="536"/>
    <lineage>
        <taxon>Bacteria</taxon>
        <taxon>Pseudomonadati</taxon>
        <taxon>Pseudomonadota</taxon>
        <taxon>Betaproteobacteria</taxon>
        <taxon>Neisseriales</taxon>
        <taxon>Chromobacteriaceae</taxon>
        <taxon>Chromobacterium</taxon>
    </lineage>
</organism>
<dbReference type="Proteomes" id="UP000275777">
    <property type="component" value="Chromosome"/>
</dbReference>
<accession>A0A3S4LKM0</accession>
<keyword evidence="2" id="KW-0540">Nuclease</keyword>
<dbReference type="SUPFAM" id="SSF52980">
    <property type="entry name" value="Restriction endonuclease-like"/>
    <property type="match status" value="1"/>
</dbReference>
<protein>
    <submittedName>
        <fullName evidence="2">Putative phage-type endonuclease</fullName>
    </submittedName>
</protein>
<dbReference type="Gene3D" id="3.90.320.10">
    <property type="match status" value="1"/>
</dbReference>
<gene>
    <name evidence="2" type="ORF">NCTC9695_03394</name>
</gene>
<dbReference type="AlphaFoldDB" id="A0A3S4LKM0"/>
<dbReference type="EMBL" id="LR134182">
    <property type="protein sequence ID" value="VEB42940.1"/>
    <property type="molecule type" value="Genomic_DNA"/>
</dbReference>
<reference evidence="2 3" key="1">
    <citation type="submission" date="2018-12" db="EMBL/GenBank/DDBJ databases">
        <authorList>
            <consortium name="Pathogen Informatics"/>
        </authorList>
    </citation>
    <scope>NUCLEOTIDE SEQUENCE [LARGE SCALE GENOMIC DNA]</scope>
    <source>
        <strain evidence="2 3">NCTC9695</strain>
    </source>
</reference>
<keyword evidence="2" id="KW-0255">Endonuclease</keyword>